<evidence type="ECO:0000256" key="3">
    <source>
        <dbReference type="ARBA" id="ARBA00022692"/>
    </source>
</evidence>
<dbReference type="OrthoDB" id="426527at2759"/>
<dbReference type="GO" id="GO:0016020">
    <property type="term" value="C:membrane"/>
    <property type="evidence" value="ECO:0007669"/>
    <property type="project" value="UniProtKB-SubCell"/>
</dbReference>
<comment type="similarity">
    <text evidence="2">Belongs to the TMEM144 family.</text>
</comment>
<protein>
    <submittedName>
        <fullName evidence="8">Uncharacterized protein</fullName>
    </submittedName>
</protein>
<feature type="transmembrane region" description="Helical" evidence="7">
    <location>
        <begin position="593"/>
        <end position="614"/>
    </location>
</feature>
<dbReference type="SUPFAM" id="SSF103481">
    <property type="entry name" value="Multidrug resistance efflux transporter EmrE"/>
    <property type="match status" value="1"/>
</dbReference>
<dbReference type="InterPro" id="IPR037185">
    <property type="entry name" value="EmrE-like"/>
</dbReference>
<dbReference type="PANTHER" id="PTHR16119">
    <property type="entry name" value="TRANSMEMBRANE PROTEIN 144"/>
    <property type="match status" value="1"/>
</dbReference>
<dbReference type="PANTHER" id="PTHR16119:SF17">
    <property type="entry name" value="TRANSMEMBRANE PROTEIN 144"/>
    <property type="match status" value="1"/>
</dbReference>
<reference evidence="8" key="1">
    <citation type="submission" date="2021-02" db="EMBL/GenBank/DDBJ databases">
        <authorList>
            <person name="Dougan E. K."/>
            <person name="Rhodes N."/>
            <person name="Thang M."/>
            <person name="Chan C."/>
        </authorList>
    </citation>
    <scope>NUCLEOTIDE SEQUENCE</scope>
</reference>
<feature type="transmembrane region" description="Helical" evidence="7">
    <location>
        <begin position="620"/>
        <end position="639"/>
    </location>
</feature>
<dbReference type="InterPro" id="IPR010651">
    <property type="entry name" value="Sugar_transport"/>
</dbReference>
<feature type="transmembrane region" description="Helical" evidence="7">
    <location>
        <begin position="319"/>
        <end position="340"/>
    </location>
</feature>
<name>A0A813EMB2_POLGL</name>
<dbReference type="Proteomes" id="UP000654075">
    <property type="component" value="Unassembled WGS sequence"/>
</dbReference>
<proteinExistence type="inferred from homology"/>
<feature type="transmembrane region" description="Helical" evidence="7">
    <location>
        <begin position="519"/>
        <end position="542"/>
    </location>
</feature>
<evidence type="ECO:0000313" key="9">
    <source>
        <dbReference type="Proteomes" id="UP000654075"/>
    </source>
</evidence>
<evidence type="ECO:0000256" key="2">
    <source>
        <dbReference type="ARBA" id="ARBA00005731"/>
    </source>
</evidence>
<feature type="transmembrane region" description="Helical" evidence="7">
    <location>
        <begin position="648"/>
        <end position="668"/>
    </location>
</feature>
<organism evidence="8 9">
    <name type="scientific">Polarella glacialis</name>
    <name type="common">Dinoflagellate</name>
    <dbReference type="NCBI Taxonomy" id="89957"/>
    <lineage>
        <taxon>Eukaryota</taxon>
        <taxon>Sar</taxon>
        <taxon>Alveolata</taxon>
        <taxon>Dinophyceae</taxon>
        <taxon>Suessiales</taxon>
        <taxon>Suessiaceae</taxon>
        <taxon>Polarella</taxon>
    </lineage>
</organism>
<comment type="caution">
    <text evidence="8">The sequence shown here is derived from an EMBL/GenBank/DDBJ whole genome shotgun (WGS) entry which is preliminary data.</text>
</comment>
<dbReference type="Pfam" id="PF07857">
    <property type="entry name" value="TMEM144"/>
    <property type="match status" value="2"/>
</dbReference>
<dbReference type="AlphaFoldDB" id="A0A813EMB2"/>
<feature type="compositionally biased region" description="Low complexity" evidence="6">
    <location>
        <begin position="502"/>
        <end position="513"/>
    </location>
</feature>
<accession>A0A813EMB2</accession>
<feature type="transmembrane region" description="Helical" evidence="7">
    <location>
        <begin position="261"/>
        <end position="281"/>
    </location>
</feature>
<dbReference type="OMA" id="CIWAVGF"/>
<dbReference type="GO" id="GO:0015144">
    <property type="term" value="F:carbohydrate transmembrane transporter activity"/>
    <property type="evidence" value="ECO:0007669"/>
    <property type="project" value="InterPro"/>
</dbReference>
<sequence>MARSRVLVSAVLSAAALYSARQRLTFAPAFSSGAAQLRQRGSVALQARGGEQDMAKQLYNPAARDAHYSGNMAQYLVDLHDSKAAFDFCGGMMFQLVLSEKLRAHLGLVAQGGGGDGQQPVVFDAAKPRMAQIPDYRQTNEADNVRLFHGREVRKVPTAAGGMGFVLQLTFAGEDPEGWTPQELAEYDGWGHDASRTWRNGERLESEGFKEASSAPQLSLCITGATCISIAGSLLCAFCAALAFGVQYVPVKKYEIFDGVTFQWFMCSGILMVGFIAAITFNDFGMETQDSLLVVFGGALWAMSNFLVLPLVKLLGIGLGFSLYHFVNLIVGYVVGRFGLFGMKELTGSVALCDAGCALVLCSFVLLVFVEGDEPPESQPPAPLPPSVFEADQEFREMYNRWRQGEARGSRDGLEDTGMLETVGKMMVGYSAAERGHHLQDVGGFSVLAAPSDRALSLSEGDSHTHTAQVNGSWSLAQPLAATMQRNGSEPARLSNPADLRPAAAPGSPQSSSKLGRKLLGILLALVAGALTGVQAVPAALYNQKRPNASPTSVVFPQCLGIYICSSAIYLMYASVAKMAGWQKIPHSVIRPAYISGCIWAVGFSFMISAVSVLGFSVGYTLDAVGPIVVASLLSIFYFKEITDKRHLIMYAIAFALQLIGVVLMAVFGDRG</sequence>
<feature type="region of interest" description="Disordered" evidence="6">
    <location>
        <begin position="485"/>
        <end position="513"/>
    </location>
</feature>
<feature type="transmembrane region" description="Helical" evidence="7">
    <location>
        <begin position="346"/>
        <end position="370"/>
    </location>
</feature>
<feature type="transmembrane region" description="Helical" evidence="7">
    <location>
        <begin position="554"/>
        <end position="573"/>
    </location>
</feature>
<feature type="transmembrane region" description="Helical" evidence="7">
    <location>
        <begin position="228"/>
        <end position="249"/>
    </location>
</feature>
<keyword evidence="4 7" id="KW-1133">Transmembrane helix</keyword>
<dbReference type="EMBL" id="CAJNNV010013889">
    <property type="protein sequence ID" value="CAE8602145.1"/>
    <property type="molecule type" value="Genomic_DNA"/>
</dbReference>
<gene>
    <name evidence="8" type="ORF">PGLA1383_LOCUS20403</name>
</gene>
<evidence type="ECO:0000256" key="6">
    <source>
        <dbReference type="SAM" id="MobiDB-lite"/>
    </source>
</evidence>
<evidence type="ECO:0000313" key="8">
    <source>
        <dbReference type="EMBL" id="CAE8602145.1"/>
    </source>
</evidence>
<keyword evidence="3 7" id="KW-0812">Transmembrane</keyword>
<keyword evidence="5 7" id="KW-0472">Membrane</keyword>
<evidence type="ECO:0000256" key="7">
    <source>
        <dbReference type="SAM" id="Phobius"/>
    </source>
</evidence>
<comment type="subcellular location">
    <subcellularLocation>
        <location evidence="1">Membrane</location>
        <topology evidence="1">Multi-pass membrane protein</topology>
    </subcellularLocation>
</comment>
<evidence type="ECO:0000256" key="5">
    <source>
        <dbReference type="ARBA" id="ARBA00023136"/>
    </source>
</evidence>
<evidence type="ECO:0000256" key="1">
    <source>
        <dbReference type="ARBA" id="ARBA00004141"/>
    </source>
</evidence>
<evidence type="ECO:0000256" key="4">
    <source>
        <dbReference type="ARBA" id="ARBA00022989"/>
    </source>
</evidence>
<feature type="transmembrane region" description="Helical" evidence="7">
    <location>
        <begin position="293"/>
        <end position="312"/>
    </location>
</feature>
<keyword evidence="9" id="KW-1185">Reference proteome</keyword>
<dbReference type="InterPro" id="IPR012435">
    <property type="entry name" value="TMEM144"/>
</dbReference>